<name>A0ABR8WIH0_9BACL</name>
<dbReference type="PANTHER" id="PTHR30349:SF82">
    <property type="entry name" value="INTEGRASE_RECOMBINASE YOEC-RELATED"/>
    <property type="match status" value="1"/>
</dbReference>
<dbReference type="RefSeq" id="WP_191716974.1">
    <property type="nucleotide sequence ID" value="NZ_JACSPU010000013.1"/>
</dbReference>
<gene>
    <name evidence="3" type="ORF">H9630_18635</name>
</gene>
<dbReference type="Proteomes" id="UP000658980">
    <property type="component" value="Unassembled WGS sequence"/>
</dbReference>
<proteinExistence type="predicted"/>
<dbReference type="EMBL" id="JACSPU010000013">
    <property type="protein sequence ID" value="MBD8016824.1"/>
    <property type="molecule type" value="Genomic_DNA"/>
</dbReference>
<accession>A0ABR8WIH0</accession>
<evidence type="ECO:0000313" key="3">
    <source>
        <dbReference type="EMBL" id="MBD8016824.1"/>
    </source>
</evidence>
<sequence>MANKQNEIKDVQPIRSLAKIEDMKWSLKKWCGERDYILFLLGINSGLRVGDLLKVKVSEIKGKQVVSLREGKTGKRRTIHLGNIYDELNAYIDALNGSEWLFPSRKGKKPITRVQAYRQLNKAAQMVDMPDGIGTHTLRKTFGYWHYKQFKDIAELQNILNHAHPQITLRYIGITDEQIESNLKTFRL</sequence>
<dbReference type="PROSITE" id="PS51898">
    <property type="entry name" value="TYR_RECOMBINASE"/>
    <property type="match status" value="1"/>
</dbReference>
<evidence type="ECO:0000259" key="2">
    <source>
        <dbReference type="PROSITE" id="PS51898"/>
    </source>
</evidence>
<dbReference type="Gene3D" id="1.10.443.10">
    <property type="entry name" value="Intergrase catalytic core"/>
    <property type="match status" value="1"/>
</dbReference>
<keyword evidence="1" id="KW-0233">DNA recombination</keyword>
<keyword evidence="4" id="KW-1185">Reference proteome</keyword>
<dbReference type="Pfam" id="PF00589">
    <property type="entry name" value="Phage_integrase"/>
    <property type="match status" value="1"/>
</dbReference>
<organism evidence="3 4">
    <name type="scientific">Planococcus wigleyi</name>
    <dbReference type="NCBI Taxonomy" id="2762216"/>
    <lineage>
        <taxon>Bacteria</taxon>
        <taxon>Bacillati</taxon>
        <taxon>Bacillota</taxon>
        <taxon>Bacilli</taxon>
        <taxon>Bacillales</taxon>
        <taxon>Caryophanaceae</taxon>
        <taxon>Planococcus</taxon>
    </lineage>
</organism>
<evidence type="ECO:0000313" key="4">
    <source>
        <dbReference type="Proteomes" id="UP000658980"/>
    </source>
</evidence>
<dbReference type="PANTHER" id="PTHR30349">
    <property type="entry name" value="PHAGE INTEGRASE-RELATED"/>
    <property type="match status" value="1"/>
</dbReference>
<dbReference type="InterPro" id="IPR002104">
    <property type="entry name" value="Integrase_catalytic"/>
</dbReference>
<dbReference type="InterPro" id="IPR013762">
    <property type="entry name" value="Integrase-like_cat_sf"/>
</dbReference>
<dbReference type="InterPro" id="IPR050090">
    <property type="entry name" value="Tyrosine_recombinase_XerCD"/>
</dbReference>
<dbReference type="InterPro" id="IPR011010">
    <property type="entry name" value="DNA_brk_join_enz"/>
</dbReference>
<feature type="domain" description="Tyr recombinase" evidence="2">
    <location>
        <begin position="2"/>
        <end position="184"/>
    </location>
</feature>
<protein>
    <submittedName>
        <fullName evidence="3">Site-specific integrase</fullName>
    </submittedName>
</protein>
<evidence type="ECO:0000256" key="1">
    <source>
        <dbReference type="ARBA" id="ARBA00023172"/>
    </source>
</evidence>
<comment type="caution">
    <text evidence="3">The sequence shown here is derived from an EMBL/GenBank/DDBJ whole genome shotgun (WGS) entry which is preliminary data.</text>
</comment>
<dbReference type="SUPFAM" id="SSF56349">
    <property type="entry name" value="DNA breaking-rejoining enzymes"/>
    <property type="match status" value="1"/>
</dbReference>
<dbReference type="CDD" id="cd01192">
    <property type="entry name" value="INT_C_like_3"/>
    <property type="match status" value="1"/>
</dbReference>
<reference evidence="3 4" key="1">
    <citation type="submission" date="2020-08" db="EMBL/GenBank/DDBJ databases">
        <title>A Genomic Blueprint of the Chicken Gut Microbiome.</title>
        <authorList>
            <person name="Gilroy R."/>
            <person name="Ravi A."/>
            <person name="Getino M."/>
            <person name="Pursley I."/>
            <person name="Horton D.L."/>
            <person name="Alikhan N.-F."/>
            <person name="Baker D."/>
            <person name="Gharbi K."/>
            <person name="Hall N."/>
            <person name="Watson M."/>
            <person name="Adriaenssens E.M."/>
            <person name="Foster-Nyarko E."/>
            <person name="Jarju S."/>
            <person name="Secka A."/>
            <person name="Antonio M."/>
            <person name="Oren A."/>
            <person name="Chaudhuri R."/>
            <person name="La Ragione R.M."/>
            <person name="Hildebrand F."/>
            <person name="Pallen M.J."/>
        </authorList>
    </citation>
    <scope>NUCLEOTIDE SEQUENCE [LARGE SCALE GENOMIC DNA]</scope>
    <source>
        <strain evidence="3 4">Sa1BUA13</strain>
    </source>
</reference>